<dbReference type="InterPro" id="IPR016130">
    <property type="entry name" value="Tyr_Pase_AS"/>
</dbReference>
<sequence length="211" mass="23479">MSSHPLFPLDSPPTRVHRLEHTQAHTILDGRLYLSPALAAMDEEALRGDGITHVLNTAKDVPTQQFESIKVLHLQIYDSPEQILPFEQAACFIAESLAKGGKCLVHCVAGQSRSASVVIYFLMTQGYSLKETFSYVKERKPDIRLNFGFASQLEDSERRLHGGKSTLDMTEYKVDSLLEILEGSGKSREDVRETLRCFQGNAELALGALLD</sequence>
<proteinExistence type="inferred from homology"/>
<evidence type="ECO:0000259" key="5">
    <source>
        <dbReference type="PROSITE" id="PS50054"/>
    </source>
</evidence>
<dbReference type="InterPro" id="IPR000340">
    <property type="entry name" value="Dual-sp_phosphatase_cat-dom"/>
</dbReference>
<evidence type="ECO:0000256" key="4">
    <source>
        <dbReference type="ARBA" id="ARBA00022912"/>
    </source>
</evidence>
<dbReference type="PROSITE" id="PS50056">
    <property type="entry name" value="TYR_PHOSPHATASE_2"/>
    <property type="match status" value="1"/>
</dbReference>
<dbReference type="PANTHER" id="PTHR10159">
    <property type="entry name" value="DUAL SPECIFICITY PROTEIN PHOSPHATASE"/>
    <property type="match status" value="1"/>
</dbReference>
<dbReference type="GO" id="GO:0005737">
    <property type="term" value="C:cytoplasm"/>
    <property type="evidence" value="ECO:0007669"/>
    <property type="project" value="TreeGrafter"/>
</dbReference>
<dbReference type="CDD" id="cd14498">
    <property type="entry name" value="DSP"/>
    <property type="match status" value="1"/>
</dbReference>
<dbReference type="GO" id="GO:0004725">
    <property type="term" value="F:protein tyrosine phosphatase activity"/>
    <property type="evidence" value="ECO:0007669"/>
    <property type="project" value="UniProtKB-EC"/>
</dbReference>
<dbReference type="InterPro" id="IPR020422">
    <property type="entry name" value="TYR_PHOSPHATASE_DUAL_dom"/>
</dbReference>
<evidence type="ECO:0000256" key="3">
    <source>
        <dbReference type="ARBA" id="ARBA00022801"/>
    </source>
</evidence>
<organism evidence="7">
    <name type="scientific">Trieres chinensis</name>
    <name type="common">Marine centric diatom</name>
    <name type="synonym">Odontella sinensis</name>
    <dbReference type="NCBI Taxonomy" id="1514140"/>
    <lineage>
        <taxon>Eukaryota</taxon>
        <taxon>Sar</taxon>
        <taxon>Stramenopiles</taxon>
        <taxon>Ochrophyta</taxon>
        <taxon>Bacillariophyta</taxon>
        <taxon>Mediophyceae</taxon>
        <taxon>Biddulphiophycidae</taxon>
        <taxon>Eupodiscales</taxon>
        <taxon>Parodontellaceae</taxon>
        <taxon>Trieres</taxon>
    </lineage>
</organism>
<evidence type="ECO:0000259" key="6">
    <source>
        <dbReference type="PROSITE" id="PS50056"/>
    </source>
</evidence>
<name>A0A7S2A7J1_TRICV</name>
<keyword evidence="3" id="KW-0378">Hydrolase</keyword>
<dbReference type="InterPro" id="IPR000387">
    <property type="entry name" value="Tyr_Pase_dom"/>
</dbReference>
<evidence type="ECO:0000256" key="1">
    <source>
        <dbReference type="ARBA" id="ARBA00008601"/>
    </source>
</evidence>
<dbReference type="EC" id="3.1.3.48" evidence="2"/>
<reference evidence="7" key="1">
    <citation type="submission" date="2021-01" db="EMBL/GenBank/DDBJ databases">
        <authorList>
            <person name="Corre E."/>
            <person name="Pelletier E."/>
            <person name="Niang G."/>
            <person name="Scheremetjew M."/>
            <person name="Finn R."/>
            <person name="Kale V."/>
            <person name="Holt S."/>
            <person name="Cochrane G."/>
            <person name="Meng A."/>
            <person name="Brown T."/>
            <person name="Cohen L."/>
        </authorList>
    </citation>
    <scope>NUCLEOTIDE SEQUENCE</scope>
    <source>
        <strain evidence="7">Grunow 1884</strain>
    </source>
</reference>
<dbReference type="AlphaFoldDB" id="A0A7S2A7J1"/>
<dbReference type="PROSITE" id="PS50054">
    <property type="entry name" value="TYR_PHOSPHATASE_DUAL"/>
    <property type="match status" value="1"/>
</dbReference>
<protein>
    <recommendedName>
        <fullName evidence="2">protein-tyrosine-phosphatase</fullName>
        <ecNumber evidence="2">3.1.3.48</ecNumber>
    </recommendedName>
</protein>
<accession>A0A7S2A7J1</accession>
<dbReference type="PANTHER" id="PTHR10159:SF530">
    <property type="entry name" value="DUAL SPECIFICITY PROTEIN PHOSPHATASE DDB_G0271350-RELATED"/>
    <property type="match status" value="1"/>
</dbReference>
<keyword evidence="4" id="KW-0904">Protein phosphatase</keyword>
<comment type="similarity">
    <text evidence="1">Belongs to the protein-tyrosine phosphatase family. Non-receptor class dual specificity subfamily.</text>
</comment>
<evidence type="ECO:0000313" key="7">
    <source>
        <dbReference type="EMBL" id="CAD9359985.1"/>
    </source>
</evidence>
<dbReference type="EMBL" id="HBGO01035128">
    <property type="protein sequence ID" value="CAD9359985.1"/>
    <property type="molecule type" value="Transcribed_RNA"/>
</dbReference>
<dbReference type="InterPro" id="IPR029021">
    <property type="entry name" value="Prot-tyrosine_phosphatase-like"/>
</dbReference>
<dbReference type="GO" id="GO:0043409">
    <property type="term" value="P:negative regulation of MAPK cascade"/>
    <property type="evidence" value="ECO:0007669"/>
    <property type="project" value="TreeGrafter"/>
</dbReference>
<evidence type="ECO:0000256" key="2">
    <source>
        <dbReference type="ARBA" id="ARBA00013064"/>
    </source>
</evidence>
<dbReference type="Pfam" id="PF00782">
    <property type="entry name" value="DSPc"/>
    <property type="match status" value="1"/>
</dbReference>
<dbReference type="SMART" id="SM00195">
    <property type="entry name" value="DSPc"/>
    <property type="match status" value="1"/>
</dbReference>
<gene>
    <name evidence="7" type="ORF">OSIN01602_LOCUS20287</name>
</gene>
<dbReference type="Gene3D" id="3.90.190.10">
    <property type="entry name" value="Protein tyrosine phosphatase superfamily"/>
    <property type="match status" value="1"/>
</dbReference>
<feature type="domain" description="Tyrosine-protein phosphatase" evidence="5">
    <location>
        <begin position="23"/>
        <end position="162"/>
    </location>
</feature>
<dbReference type="PROSITE" id="PS00383">
    <property type="entry name" value="TYR_PHOSPHATASE_1"/>
    <property type="match status" value="1"/>
</dbReference>
<dbReference type="SUPFAM" id="SSF52799">
    <property type="entry name" value="(Phosphotyrosine protein) phosphatases II"/>
    <property type="match status" value="1"/>
</dbReference>
<feature type="domain" description="Tyrosine specific protein phosphatases" evidence="6">
    <location>
        <begin position="84"/>
        <end position="143"/>
    </location>
</feature>